<dbReference type="Proteomes" id="UP000235388">
    <property type="component" value="Unassembled WGS sequence"/>
</dbReference>
<evidence type="ECO:0000313" key="1">
    <source>
        <dbReference type="EMBL" id="PLW31237.1"/>
    </source>
</evidence>
<dbReference type="AlphaFoldDB" id="A0A2N5U0I9"/>
<dbReference type="CDD" id="cd00303">
    <property type="entry name" value="retropepsin_like"/>
    <property type="match status" value="1"/>
</dbReference>
<organism evidence="1 2">
    <name type="scientific">Puccinia coronata f. sp. avenae</name>
    <dbReference type="NCBI Taxonomy" id="200324"/>
    <lineage>
        <taxon>Eukaryota</taxon>
        <taxon>Fungi</taxon>
        <taxon>Dikarya</taxon>
        <taxon>Basidiomycota</taxon>
        <taxon>Pucciniomycotina</taxon>
        <taxon>Pucciniomycetes</taxon>
        <taxon>Pucciniales</taxon>
        <taxon>Pucciniaceae</taxon>
        <taxon>Puccinia</taxon>
    </lineage>
</organism>
<accession>A0A2N5U0I9</accession>
<comment type="caution">
    <text evidence="1">The sequence shown here is derived from an EMBL/GenBank/DDBJ whole genome shotgun (WGS) entry which is preliminary data.</text>
</comment>
<dbReference type="Pfam" id="PF08284">
    <property type="entry name" value="RVP_2"/>
    <property type="match status" value="1"/>
</dbReference>
<proteinExistence type="predicted"/>
<name>A0A2N5U0I9_9BASI</name>
<reference evidence="1 2" key="1">
    <citation type="submission" date="2017-11" db="EMBL/GenBank/DDBJ databases">
        <title>De novo assembly and phasing of dikaryotic genomes from two isolates of Puccinia coronata f. sp. avenae, the causal agent of oat crown rust.</title>
        <authorList>
            <person name="Miller M.E."/>
            <person name="Zhang Y."/>
            <person name="Omidvar V."/>
            <person name="Sperschneider J."/>
            <person name="Schwessinger B."/>
            <person name="Raley C."/>
            <person name="Palmer J.M."/>
            <person name="Garnica D."/>
            <person name="Upadhyaya N."/>
            <person name="Rathjen J."/>
            <person name="Taylor J.M."/>
            <person name="Park R.F."/>
            <person name="Dodds P.N."/>
            <person name="Hirsch C.D."/>
            <person name="Kianian S.F."/>
            <person name="Figueroa M."/>
        </authorList>
    </citation>
    <scope>NUCLEOTIDE SEQUENCE [LARGE SCALE GENOMIC DNA]</scope>
    <source>
        <strain evidence="1">12NC29</strain>
    </source>
</reference>
<dbReference type="EMBL" id="PGCJ01000354">
    <property type="protein sequence ID" value="PLW31237.1"/>
    <property type="molecule type" value="Genomic_DNA"/>
</dbReference>
<dbReference type="OrthoDB" id="1750432at2759"/>
<keyword evidence="2" id="KW-1185">Reference proteome</keyword>
<protein>
    <submittedName>
        <fullName evidence="1">Uncharacterized protein</fullName>
    </submittedName>
</protein>
<evidence type="ECO:0000313" key="2">
    <source>
        <dbReference type="Proteomes" id="UP000235388"/>
    </source>
</evidence>
<gene>
    <name evidence="1" type="ORF">PCANC_23122</name>
</gene>
<sequence>MYKEPVSSPLIPLTIRLSTSSAFPQRPPQSILDQACSICCSRKLCFRCLKPIVPPSHTRSINCPNTPVSPEQRLAFVDWVRQNPIVQILALQTETPMSQLDQPLTFRPLDQSAESLPAPPLPPSFPSPFEDVSLHSPDDLYKDTKEATAAIVPVSTVHVRLDVSKGCRILVPTMFKLAGGVMIPATILVDTGSMANFINKGFVQKHHLQTQQQKHPVRCVGFDGREGLGGLVTQDWAGVIQLSSINSQPVLLQASFGIT</sequence>